<feature type="domain" description="OmpR/PhoB-type" evidence="10">
    <location>
        <begin position="200"/>
        <end position="297"/>
    </location>
</feature>
<reference evidence="11 12" key="1">
    <citation type="journal article" date="2019" name="Int. J. Syst. Evol. Microbiol.">
        <title>The Global Catalogue of Microorganisms (GCM) 10K type strain sequencing project: providing services to taxonomists for standard genome sequencing and annotation.</title>
        <authorList>
            <consortium name="The Broad Institute Genomics Platform"/>
            <consortium name="The Broad Institute Genome Sequencing Center for Infectious Disease"/>
            <person name="Wu L."/>
            <person name="Ma J."/>
        </authorList>
    </citation>
    <scope>NUCLEOTIDE SEQUENCE [LARGE SCALE GENOMIC DNA]</scope>
    <source>
        <strain evidence="11 12">JCM 3325</strain>
    </source>
</reference>
<keyword evidence="5" id="KW-0804">Transcription</keyword>
<keyword evidence="3" id="KW-0805">Transcription regulation</keyword>
<dbReference type="PANTHER" id="PTHR48111:SF1">
    <property type="entry name" value="TWO-COMPONENT RESPONSE REGULATOR ORR33"/>
    <property type="match status" value="1"/>
</dbReference>
<dbReference type="SMART" id="SM00448">
    <property type="entry name" value="REC"/>
    <property type="match status" value="1"/>
</dbReference>
<evidence type="ECO:0000313" key="11">
    <source>
        <dbReference type="EMBL" id="GAA2459017.1"/>
    </source>
</evidence>
<dbReference type="CDD" id="cd17574">
    <property type="entry name" value="REC_OmpR"/>
    <property type="match status" value="1"/>
</dbReference>
<dbReference type="PROSITE" id="PS50110">
    <property type="entry name" value="RESPONSE_REGULATORY"/>
    <property type="match status" value="1"/>
</dbReference>
<dbReference type="SMART" id="SM00862">
    <property type="entry name" value="Trans_reg_C"/>
    <property type="match status" value="1"/>
</dbReference>
<dbReference type="InterPro" id="IPR011006">
    <property type="entry name" value="CheY-like_superfamily"/>
</dbReference>
<dbReference type="InterPro" id="IPR001789">
    <property type="entry name" value="Sig_transdc_resp-reg_receiver"/>
</dbReference>
<dbReference type="CDD" id="cd00383">
    <property type="entry name" value="trans_reg_C"/>
    <property type="match status" value="1"/>
</dbReference>
<dbReference type="InterPro" id="IPR001867">
    <property type="entry name" value="OmpR/PhoB-type_DNA-bd"/>
</dbReference>
<dbReference type="EMBL" id="BAAARW010000050">
    <property type="protein sequence ID" value="GAA2459017.1"/>
    <property type="molecule type" value="Genomic_DNA"/>
</dbReference>
<feature type="compositionally biased region" description="Basic and acidic residues" evidence="8">
    <location>
        <begin position="54"/>
        <end position="66"/>
    </location>
</feature>
<feature type="region of interest" description="Disordered" evidence="8">
    <location>
        <begin position="14"/>
        <end position="70"/>
    </location>
</feature>
<dbReference type="Gene3D" id="3.40.50.2300">
    <property type="match status" value="1"/>
</dbReference>
<organism evidence="11 12">
    <name type="scientific">Actinomadura vinacea</name>
    <dbReference type="NCBI Taxonomy" id="115336"/>
    <lineage>
        <taxon>Bacteria</taxon>
        <taxon>Bacillati</taxon>
        <taxon>Actinomycetota</taxon>
        <taxon>Actinomycetes</taxon>
        <taxon>Streptosporangiales</taxon>
        <taxon>Thermomonosporaceae</taxon>
        <taxon>Actinomadura</taxon>
    </lineage>
</organism>
<dbReference type="Gene3D" id="1.10.10.10">
    <property type="entry name" value="Winged helix-like DNA-binding domain superfamily/Winged helix DNA-binding domain"/>
    <property type="match status" value="1"/>
</dbReference>
<dbReference type="PANTHER" id="PTHR48111">
    <property type="entry name" value="REGULATOR OF RPOS"/>
    <property type="match status" value="1"/>
</dbReference>
<keyword evidence="12" id="KW-1185">Reference proteome</keyword>
<evidence type="ECO:0000256" key="6">
    <source>
        <dbReference type="PROSITE-ProRule" id="PRU00169"/>
    </source>
</evidence>
<comment type="caution">
    <text evidence="11">The sequence shown here is derived from an EMBL/GenBank/DDBJ whole genome shotgun (WGS) entry which is preliminary data.</text>
</comment>
<evidence type="ECO:0008006" key="13">
    <source>
        <dbReference type="Google" id="ProtNLM"/>
    </source>
</evidence>
<accession>A0ABN3KJP4</accession>
<dbReference type="InterPro" id="IPR036388">
    <property type="entry name" value="WH-like_DNA-bd_sf"/>
</dbReference>
<gene>
    <name evidence="11" type="ORF">GCM10010191_93900</name>
</gene>
<evidence type="ECO:0000256" key="4">
    <source>
        <dbReference type="ARBA" id="ARBA00023125"/>
    </source>
</evidence>
<evidence type="ECO:0000313" key="12">
    <source>
        <dbReference type="Proteomes" id="UP001501231"/>
    </source>
</evidence>
<evidence type="ECO:0000256" key="8">
    <source>
        <dbReference type="SAM" id="MobiDB-lite"/>
    </source>
</evidence>
<dbReference type="SUPFAM" id="SSF52172">
    <property type="entry name" value="CheY-like"/>
    <property type="match status" value="1"/>
</dbReference>
<dbReference type="Pfam" id="PF00072">
    <property type="entry name" value="Response_reg"/>
    <property type="match status" value="1"/>
</dbReference>
<evidence type="ECO:0000256" key="3">
    <source>
        <dbReference type="ARBA" id="ARBA00023015"/>
    </source>
</evidence>
<keyword evidence="1 6" id="KW-0597">Phosphoprotein</keyword>
<evidence type="ECO:0000256" key="7">
    <source>
        <dbReference type="PROSITE-ProRule" id="PRU01091"/>
    </source>
</evidence>
<keyword evidence="2" id="KW-0902">Two-component regulatory system</keyword>
<sequence>MRLLSSWKDKVTSLSFGGRHPPGHAATAFHNRFSSSSERAQRHRRPTRPILEAAAKERRHEPREPDETGQAMDAPTVLVVEDEPSLADILRITLEFHGFRVLRAGTGARAVELTRKHRPDLLLLDVMLPDGNGWQVCRTVRAEREDVPVVFLTARDAPADIVGGLALGGDDYITKPFNIDEVVARVRAVLRRARRQSPPPAVLRHGDVEMDEATCTVRRAGTPVELTPTEYALLRYLMLNAGRVATKEEILREVWRFGFSGESTVVETYIGYLRRKLDPLGPPLIVTRRGMGYRLRSAE</sequence>
<evidence type="ECO:0000259" key="10">
    <source>
        <dbReference type="PROSITE" id="PS51755"/>
    </source>
</evidence>
<feature type="modified residue" description="4-aspartylphosphate" evidence="6">
    <location>
        <position position="125"/>
    </location>
</feature>
<proteinExistence type="predicted"/>
<dbReference type="Pfam" id="PF00486">
    <property type="entry name" value="Trans_reg_C"/>
    <property type="match status" value="1"/>
</dbReference>
<evidence type="ECO:0000259" key="9">
    <source>
        <dbReference type="PROSITE" id="PS50110"/>
    </source>
</evidence>
<dbReference type="Gene3D" id="6.10.250.690">
    <property type="match status" value="1"/>
</dbReference>
<keyword evidence="4 7" id="KW-0238">DNA-binding</keyword>
<dbReference type="PROSITE" id="PS51755">
    <property type="entry name" value="OMPR_PHOB"/>
    <property type="match status" value="1"/>
</dbReference>
<dbReference type="InterPro" id="IPR039420">
    <property type="entry name" value="WalR-like"/>
</dbReference>
<evidence type="ECO:0000256" key="1">
    <source>
        <dbReference type="ARBA" id="ARBA00022553"/>
    </source>
</evidence>
<evidence type="ECO:0000256" key="5">
    <source>
        <dbReference type="ARBA" id="ARBA00023163"/>
    </source>
</evidence>
<evidence type="ECO:0000256" key="2">
    <source>
        <dbReference type="ARBA" id="ARBA00023012"/>
    </source>
</evidence>
<dbReference type="Proteomes" id="UP001501231">
    <property type="component" value="Unassembled WGS sequence"/>
</dbReference>
<feature type="DNA-binding region" description="OmpR/PhoB-type" evidence="7">
    <location>
        <begin position="200"/>
        <end position="297"/>
    </location>
</feature>
<name>A0ABN3KJP4_9ACTN</name>
<protein>
    <recommendedName>
        <fullName evidence="13">Response regulator transcription factor</fullName>
    </recommendedName>
</protein>
<feature type="domain" description="Response regulatory" evidence="9">
    <location>
        <begin position="76"/>
        <end position="190"/>
    </location>
</feature>